<name>A0A6C0IQ92_9ZZZZ</name>
<keyword evidence="1" id="KW-0812">Transmembrane</keyword>
<proteinExistence type="predicted"/>
<accession>A0A6C0IQ92</accession>
<organism evidence="2">
    <name type="scientific">viral metagenome</name>
    <dbReference type="NCBI Taxonomy" id="1070528"/>
    <lineage>
        <taxon>unclassified sequences</taxon>
        <taxon>metagenomes</taxon>
        <taxon>organismal metagenomes</taxon>
    </lineage>
</organism>
<feature type="transmembrane region" description="Helical" evidence="1">
    <location>
        <begin position="6"/>
        <end position="24"/>
    </location>
</feature>
<dbReference type="EMBL" id="MN740233">
    <property type="protein sequence ID" value="QHT94969.1"/>
    <property type="molecule type" value="Genomic_DNA"/>
</dbReference>
<sequence length="88" mass="9882">MENQKTWIAIGVTSVAGLIGYLGWNVYSNGSFDSETARVATYVNEVELPDDKIELNAVRSLKMSTPTFLSSFWNSEFKKHTVEAMETE</sequence>
<keyword evidence="1" id="KW-0472">Membrane</keyword>
<evidence type="ECO:0000313" key="2">
    <source>
        <dbReference type="EMBL" id="QHT94969.1"/>
    </source>
</evidence>
<reference evidence="2" key="1">
    <citation type="journal article" date="2020" name="Nature">
        <title>Giant virus diversity and host interactions through global metagenomics.</title>
        <authorList>
            <person name="Schulz F."/>
            <person name="Roux S."/>
            <person name="Paez-Espino D."/>
            <person name="Jungbluth S."/>
            <person name="Walsh D.A."/>
            <person name="Denef V.J."/>
            <person name="McMahon K.D."/>
            <person name="Konstantinidis K.T."/>
            <person name="Eloe-Fadrosh E.A."/>
            <person name="Kyrpides N.C."/>
            <person name="Woyke T."/>
        </authorList>
    </citation>
    <scope>NUCLEOTIDE SEQUENCE</scope>
    <source>
        <strain evidence="2">GVMAG-M-3300024261-37</strain>
    </source>
</reference>
<evidence type="ECO:0000256" key="1">
    <source>
        <dbReference type="SAM" id="Phobius"/>
    </source>
</evidence>
<keyword evidence="1" id="KW-1133">Transmembrane helix</keyword>
<protein>
    <submittedName>
        <fullName evidence="2">Uncharacterized protein</fullName>
    </submittedName>
</protein>
<dbReference type="AlphaFoldDB" id="A0A6C0IQ92"/>